<dbReference type="Proteomes" id="UP000533598">
    <property type="component" value="Unassembled WGS sequence"/>
</dbReference>
<keyword evidence="2" id="KW-0732">Signal</keyword>
<accession>A0A7W7CCT3</accession>
<evidence type="ECO:0008006" key="5">
    <source>
        <dbReference type="Google" id="ProtNLM"/>
    </source>
</evidence>
<reference evidence="3 4" key="1">
    <citation type="submission" date="2020-08" db="EMBL/GenBank/DDBJ databases">
        <title>Sequencing the genomes of 1000 actinobacteria strains.</title>
        <authorList>
            <person name="Klenk H.-P."/>
        </authorList>
    </citation>
    <scope>NUCLEOTIDE SEQUENCE [LARGE SCALE GENOMIC DNA]</scope>
    <source>
        <strain evidence="3 4">DSM 44230</strain>
    </source>
</reference>
<evidence type="ECO:0000313" key="4">
    <source>
        <dbReference type="Proteomes" id="UP000533598"/>
    </source>
</evidence>
<dbReference type="EMBL" id="JACHMH010000001">
    <property type="protein sequence ID" value="MBB4677179.1"/>
    <property type="molecule type" value="Genomic_DNA"/>
</dbReference>
<organism evidence="3 4">
    <name type="scientific">Crossiella cryophila</name>
    <dbReference type="NCBI Taxonomy" id="43355"/>
    <lineage>
        <taxon>Bacteria</taxon>
        <taxon>Bacillati</taxon>
        <taxon>Actinomycetota</taxon>
        <taxon>Actinomycetes</taxon>
        <taxon>Pseudonocardiales</taxon>
        <taxon>Pseudonocardiaceae</taxon>
        <taxon>Crossiella</taxon>
    </lineage>
</organism>
<proteinExistence type="predicted"/>
<feature type="region of interest" description="Disordered" evidence="1">
    <location>
        <begin position="21"/>
        <end position="40"/>
    </location>
</feature>
<dbReference type="PROSITE" id="PS51257">
    <property type="entry name" value="PROKAR_LIPOPROTEIN"/>
    <property type="match status" value="1"/>
</dbReference>
<protein>
    <recommendedName>
        <fullName evidence="5">Lipoprotein</fullName>
    </recommendedName>
</protein>
<name>A0A7W7CCT3_9PSEU</name>
<evidence type="ECO:0000256" key="1">
    <source>
        <dbReference type="SAM" id="MobiDB-lite"/>
    </source>
</evidence>
<dbReference type="AlphaFoldDB" id="A0A7W7CCT3"/>
<evidence type="ECO:0000256" key="2">
    <source>
        <dbReference type="SAM" id="SignalP"/>
    </source>
</evidence>
<dbReference type="RefSeq" id="WP_185003107.1">
    <property type="nucleotide sequence ID" value="NZ_BAAAUI010000055.1"/>
</dbReference>
<feature type="signal peptide" evidence="2">
    <location>
        <begin position="1"/>
        <end position="29"/>
    </location>
</feature>
<comment type="caution">
    <text evidence="3">The sequence shown here is derived from an EMBL/GenBank/DDBJ whole genome shotgun (WGS) entry which is preliminary data.</text>
</comment>
<feature type="chain" id="PRO_5031004848" description="Lipoprotein" evidence="2">
    <location>
        <begin position="30"/>
        <end position="137"/>
    </location>
</feature>
<keyword evidence="4" id="KW-1185">Reference proteome</keyword>
<gene>
    <name evidence="3" type="ORF">HNR67_003297</name>
</gene>
<sequence length="137" mass="14030">MRRHLTWPALLLLGACATTPTPVTTPSSAAPTSTTPAPSTDVADCFDGDCTITVTKDTAFPLDAKAMPLTEFVVTKLGPEGVECRLSASRGGAFTLTLLKPGQSAAAGFEDTVQTWVTLVSAGEGSVVLTLGHAAPK</sequence>
<evidence type="ECO:0000313" key="3">
    <source>
        <dbReference type="EMBL" id="MBB4677179.1"/>
    </source>
</evidence>